<dbReference type="InterPro" id="IPR029063">
    <property type="entry name" value="SAM-dependent_MTases_sf"/>
</dbReference>
<dbReference type="InterPro" id="IPR019410">
    <property type="entry name" value="Methyltransf_16"/>
</dbReference>
<evidence type="ECO:0008006" key="2">
    <source>
        <dbReference type="Google" id="ProtNLM"/>
    </source>
</evidence>
<name>A0A6J4MH66_9BACT</name>
<dbReference type="AlphaFoldDB" id="A0A6J4MH66"/>
<dbReference type="EMBL" id="CADCTW010000186">
    <property type="protein sequence ID" value="CAA9355199.1"/>
    <property type="molecule type" value="Genomic_DNA"/>
</dbReference>
<protein>
    <recommendedName>
        <fullName evidence="2">SAM-dependent methyltransferase</fullName>
    </recommendedName>
</protein>
<gene>
    <name evidence="1" type="ORF">AVDCRST_MAG68-3900</name>
</gene>
<dbReference type="Gene3D" id="3.40.50.150">
    <property type="entry name" value="Vaccinia Virus protein VP39"/>
    <property type="match status" value="1"/>
</dbReference>
<reference evidence="1" key="1">
    <citation type="submission" date="2020-02" db="EMBL/GenBank/DDBJ databases">
        <authorList>
            <person name="Meier V. D."/>
        </authorList>
    </citation>
    <scope>NUCLEOTIDE SEQUENCE</scope>
    <source>
        <strain evidence="1">AVDCRST_MAG68</strain>
    </source>
</reference>
<sequence length="224" mass="24805">MTATEAGLRGSFELREERFDHAGWSASLLLPRAADELIDEREFEADERLPYWAELWPSARVLARHLLDAPPAEPAALELGCGVALPALALRRLGTDPLATDWYPDALRFARVNSERNGLGSLRTALLDWRHPPEGESYPLVIAADVLYEPRNATLLADLLPRVLAPGGRALIADPGRVYLPEFRNLMYAAGWRTTEIDRREETSDPATGARSTVRVWEVRGAAG</sequence>
<organism evidence="1">
    <name type="scientific">uncultured Gemmatimonadota bacterium</name>
    <dbReference type="NCBI Taxonomy" id="203437"/>
    <lineage>
        <taxon>Bacteria</taxon>
        <taxon>Pseudomonadati</taxon>
        <taxon>Gemmatimonadota</taxon>
        <taxon>environmental samples</taxon>
    </lineage>
</organism>
<proteinExistence type="predicted"/>
<dbReference type="SUPFAM" id="SSF53335">
    <property type="entry name" value="S-adenosyl-L-methionine-dependent methyltransferases"/>
    <property type="match status" value="1"/>
</dbReference>
<dbReference type="PANTHER" id="PTHR14614">
    <property type="entry name" value="HEPATOCELLULAR CARCINOMA-ASSOCIATED ANTIGEN"/>
    <property type="match status" value="1"/>
</dbReference>
<accession>A0A6J4MH66</accession>
<dbReference type="CDD" id="cd02440">
    <property type="entry name" value="AdoMet_MTases"/>
    <property type="match status" value="1"/>
</dbReference>
<dbReference type="Pfam" id="PF10294">
    <property type="entry name" value="Methyltransf_16"/>
    <property type="match status" value="1"/>
</dbReference>
<evidence type="ECO:0000313" key="1">
    <source>
        <dbReference type="EMBL" id="CAA9355199.1"/>
    </source>
</evidence>